<name>A0A086J040_NEMA1</name>
<dbReference type="RefSeq" id="XP_052904063.1">
    <property type="nucleotide sequence ID" value="XM_053049892.1"/>
</dbReference>
<organism evidence="1 2">
    <name type="scientific">Nematocida ausubeli (strain ATCC PRA-371 / ERTm2)</name>
    <name type="common">Nematode killer fungus</name>
    <dbReference type="NCBI Taxonomy" id="1913371"/>
    <lineage>
        <taxon>Eukaryota</taxon>
        <taxon>Fungi</taxon>
        <taxon>Fungi incertae sedis</taxon>
        <taxon>Microsporidia</taxon>
        <taxon>Nematocida</taxon>
    </lineage>
</organism>
<dbReference type="InterPro" id="IPR036322">
    <property type="entry name" value="WD40_repeat_dom_sf"/>
</dbReference>
<comment type="caution">
    <text evidence="1">The sequence shown here is derived from an EMBL/GenBank/DDBJ whole genome shotgun (WGS) entry which is preliminary data.</text>
</comment>
<sequence length="313" mass="35106">MVDKYLSRIENYHSIQGLKKQSEWEIGRQATSICLAGSTLYSGTRDGDVFVYEGSNYIERFFVAPSRIVSMASTPHGTDKKGIVILHEDGTISHVHERQGHAGKIDGFINGVIHTDRSWVVSSTDTGVCVFDYNKQSPQYGCAKKQKMQISRTQAVETEKKVFAVHPDGNCVLMCDGTARLFDLRSMREEMEISNIKNIKAALFHTSRIEMIVSEERTIKTIDIRNVRMIRKIKTKKTAACLHEYKDGLFFSGIDMFTRGVCPVTGKSLFVLEASARLIASDENLALLSPEKVVTIYGEGIKDRTKNDHQAES</sequence>
<dbReference type="Gene3D" id="2.130.10.10">
    <property type="entry name" value="YVTN repeat-like/Quinoprotein amine dehydrogenase"/>
    <property type="match status" value="1"/>
</dbReference>
<dbReference type="Proteomes" id="UP000054524">
    <property type="component" value="Unassembled WGS sequence"/>
</dbReference>
<evidence type="ECO:0000313" key="1">
    <source>
        <dbReference type="EMBL" id="KFG25508.1"/>
    </source>
</evidence>
<protein>
    <submittedName>
        <fullName evidence="1">Uncharacterized protein</fullName>
    </submittedName>
</protein>
<reference evidence="1 2" key="1">
    <citation type="journal article" date="2014" name="Genome Announc.">
        <title>Genome Sequence of the Microsporidian Species Nematocida sp1 Strain ERTm6 (ATCC PRA-372).</title>
        <authorList>
            <person name="Bakowski M.A."/>
            <person name="Priest M."/>
            <person name="Young S."/>
            <person name="Cuomo C.A."/>
            <person name="Troemel E.R."/>
        </authorList>
    </citation>
    <scope>NUCLEOTIDE SEQUENCE [LARGE SCALE GENOMIC DNA]</scope>
    <source>
        <strain evidence="1 2">ERTm6</strain>
    </source>
</reference>
<gene>
    <name evidence="1" type="ORF">NESG_02284</name>
</gene>
<evidence type="ECO:0000313" key="2">
    <source>
        <dbReference type="Proteomes" id="UP000054524"/>
    </source>
</evidence>
<dbReference type="EMBL" id="AKIJ01000005">
    <property type="protein sequence ID" value="KFG25508.1"/>
    <property type="molecule type" value="Genomic_DNA"/>
</dbReference>
<dbReference type="InterPro" id="IPR015943">
    <property type="entry name" value="WD40/YVTN_repeat-like_dom_sf"/>
</dbReference>
<dbReference type="GeneID" id="77677257"/>
<dbReference type="SUPFAM" id="SSF50978">
    <property type="entry name" value="WD40 repeat-like"/>
    <property type="match status" value="1"/>
</dbReference>
<dbReference type="HOGENOM" id="CLU_963427_0_0_1"/>
<dbReference type="AlphaFoldDB" id="A0A086J040"/>
<accession>A0A086J040</accession>
<proteinExistence type="predicted"/>
<keyword evidence="2" id="KW-1185">Reference proteome</keyword>